<keyword evidence="2" id="KW-1185">Reference proteome</keyword>
<dbReference type="AlphaFoldDB" id="A0AAW0G2A4"/>
<organism evidence="1 2">
    <name type="scientific">Cerrena zonata</name>
    <dbReference type="NCBI Taxonomy" id="2478898"/>
    <lineage>
        <taxon>Eukaryota</taxon>
        <taxon>Fungi</taxon>
        <taxon>Dikarya</taxon>
        <taxon>Basidiomycota</taxon>
        <taxon>Agaricomycotina</taxon>
        <taxon>Agaricomycetes</taxon>
        <taxon>Polyporales</taxon>
        <taxon>Cerrenaceae</taxon>
        <taxon>Cerrena</taxon>
    </lineage>
</organism>
<evidence type="ECO:0000313" key="2">
    <source>
        <dbReference type="Proteomes" id="UP001385951"/>
    </source>
</evidence>
<gene>
    <name evidence="1" type="ORF">QCA50_013858</name>
</gene>
<dbReference type="EMBL" id="JASBNA010000032">
    <property type="protein sequence ID" value="KAK7683185.1"/>
    <property type="molecule type" value="Genomic_DNA"/>
</dbReference>
<protein>
    <submittedName>
        <fullName evidence="1">Uncharacterized protein</fullName>
    </submittedName>
</protein>
<accession>A0AAW0G2A4</accession>
<reference evidence="1 2" key="1">
    <citation type="submission" date="2022-09" db="EMBL/GenBank/DDBJ databases">
        <authorList>
            <person name="Palmer J.M."/>
        </authorList>
    </citation>
    <scope>NUCLEOTIDE SEQUENCE [LARGE SCALE GENOMIC DNA]</scope>
    <source>
        <strain evidence="1 2">DSM 7382</strain>
    </source>
</reference>
<comment type="caution">
    <text evidence="1">The sequence shown here is derived from an EMBL/GenBank/DDBJ whole genome shotgun (WGS) entry which is preliminary data.</text>
</comment>
<dbReference type="Proteomes" id="UP001385951">
    <property type="component" value="Unassembled WGS sequence"/>
</dbReference>
<sequence length="63" mass="7367">MDVAQYNFIGMMLTAATYEFALQIWWYETVVIKGQAHHDGKHTLHHHHRISLARTAMYVSSHD</sequence>
<name>A0AAW0G2A4_9APHY</name>
<proteinExistence type="predicted"/>
<evidence type="ECO:0000313" key="1">
    <source>
        <dbReference type="EMBL" id="KAK7683185.1"/>
    </source>
</evidence>